<proteinExistence type="predicted"/>
<evidence type="ECO:0000313" key="1">
    <source>
        <dbReference type="EMBL" id="KAJ8626825.1"/>
    </source>
</evidence>
<sequence length="533" mass="60856">MKLQRYLNQQGIHGHPYKLFYGNFKDLNRSTRQAQSQPINLTHKIVSRVLPFLDQTVKSYGKISFYWAGTCPVVNIMDPELIREVVSTKAGHFAKPEQNPSTKLFITGLVFYDGEKWAKHRRILNPAFHQENLKRMVPAMSTSCSELMSRWEKLVGSEGSREIDVWPELENLTSDVISRTAFGSSYREGMKIFQLQKEQAELFFKASNSVYFPGSWLLPTKDNIRRKEINREVRTILRGMIEKRQKAMTMGDAIDLLGLLLESNLKESQENGNSKNMGMTIDDVIEECKLFYFAGQESTSVLLTYTMVVLSMHPDWQEKAREEVLQVFGKNKPDVEGLNHLKIMTMILSEVLRLYPPGVLLIRRTFKAMKVGQFTLPPGVQLFIPILLIHHDPDIWGEDVEEFKPERFSEGVAKAANNQLAYFPFGFGPRICIGLNFTLLEAKLAMAMILQRFSFELSPSYAHAPYAVITLQPQQAVPLCTLLYLSAPRSLCYRLSVPHQRSPKRSEPLVNQILSFLGQLHCCDYCALGIVGY</sequence>
<keyword evidence="2" id="KW-1185">Reference proteome</keyword>
<reference evidence="1 2" key="1">
    <citation type="journal article" date="2022" name="Hortic Res">
        <title>A haplotype resolved chromosomal level avocado genome allows analysis of novel avocado genes.</title>
        <authorList>
            <person name="Nath O."/>
            <person name="Fletcher S.J."/>
            <person name="Hayward A."/>
            <person name="Shaw L.M."/>
            <person name="Masouleh A.K."/>
            <person name="Furtado A."/>
            <person name="Henry R.J."/>
            <person name="Mitter N."/>
        </authorList>
    </citation>
    <scope>NUCLEOTIDE SEQUENCE [LARGE SCALE GENOMIC DNA]</scope>
    <source>
        <strain evidence="2">cv. Hass</strain>
    </source>
</reference>
<evidence type="ECO:0000313" key="2">
    <source>
        <dbReference type="Proteomes" id="UP001234297"/>
    </source>
</evidence>
<accession>A0ACC2L0M2</accession>
<gene>
    <name evidence="1" type="ORF">MRB53_020132</name>
</gene>
<dbReference type="EMBL" id="CM056814">
    <property type="protein sequence ID" value="KAJ8626825.1"/>
    <property type="molecule type" value="Genomic_DNA"/>
</dbReference>
<comment type="caution">
    <text evidence="1">The sequence shown here is derived from an EMBL/GenBank/DDBJ whole genome shotgun (WGS) entry which is preliminary data.</text>
</comment>
<protein>
    <submittedName>
        <fullName evidence="1">Uncharacterized protein</fullName>
    </submittedName>
</protein>
<dbReference type="Proteomes" id="UP001234297">
    <property type="component" value="Chromosome 6"/>
</dbReference>
<organism evidence="1 2">
    <name type="scientific">Persea americana</name>
    <name type="common">Avocado</name>
    <dbReference type="NCBI Taxonomy" id="3435"/>
    <lineage>
        <taxon>Eukaryota</taxon>
        <taxon>Viridiplantae</taxon>
        <taxon>Streptophyta</taxon>
        <taxon>Embryophyta</taxon>
        <taxon>Tracheophyta</taxon>
        <taxon>Spermatophyta</taxon>
        <taxon>Magnoliopsida</taxon>
        <taxon>Magnoliidae</taxon>
        <taxon>Laurales</taxon>
        <taxon>Lauraceae</taxon>
        <taxon>Persea</taxon>
    </lineage>
</organism>
<name>A0ACC2L0M2_PERAE</name>